<sequence length="248" mass="27792">MHTYCTAPLLQYELSEGKAVAHKSLSRVAQDLEEKGAHSNDNNFPLSTDQGPETRCFEYNVGRSISQQSDVDRSKVWFLFAAHPTHGPLEERTQKKRDYERGFGLEVAWVSLNRTGEMKREKMAPRSPRIGPMETKGLTTIPELEHQCKNRAEVEGGVTRVKVVAGAWALLNPNLVDYSQCPSQDSSKSKTHSHSSRFGRGGKGVLKITGLKDDICFMGQCIRAPSMKSRLCKESHRASLVRYSVRVQ</sequence>
<evidence type="ECO:0000313" key="1">
    <source>
        <dbReference type="EMBL" id="KAK0498941.1"/>
    </source>
</evidence>
<reference evidence="1" key="1">
    <citation type="submission" date="2023-06" db="EMBL/GenBank/DDBJ databases">
        <authorList>
            <consortium name="Lawrence Berkeley National Laboratory"/>
            <person name="Ahrendt S."/>
            <person name="Sahu N."/>
            <person name="Indic B."/>
            <person name="Wong-Bajracharya J."/>
            <person name="Merenyi Z."/>
            <person name="Ke H.-M."/>
            <person name="Monk M."/>
            <person name="Kocsube S."/>
            <person name="Drula E."/>
            <person name="Lipzen A."/>
            <person name="Balint B."/>
            <person name="Henrissat B."/>
            <person name="Andreopoulos B."/>
            <person name="Martin F.M."/>
            <person name="Harder C.B."/>
            <person name="Rigling D."/>
            <person name="Ford K.L."/>
            <person name="Foster G.D."/>
            <person name="Pangilinan J."/>
            <person name="Papanicolaou A."/>
            <person name="Barry K."/>
            <person name="LaButti K."/>
            <person name="Viragh M."/>
            <person name="Koriabine M."/>
            <person name="Yan M."/>
            <person name="Riley R."/>
            <person name="Champramary S."/>
            <person name="Plett K.L."/>
            <person name="Tsai I.J."/>
            <person name="Slot J."/>
            <person name="Sipos G."/>
            <person name="Plett J."/>
            <person name="Nagy L.G."/>
            <person name="Grigoriev I.V."/>
        </authorList>
    </citation>
    <scope>NUCLEOTIDE SEQUENCE</scope>
    <source>
        <strain evidence="1">HWK02</strain>
    </source>
</reference>
<comment type="caution">
    <text evidence="1">The sequence shown here is derived from an EMBL/GenBank/DDBJ whole genome shotgun (WGS) entry which is preliminary data.</text>
</comment>
<proteinExistence type="predicted"/>
<evidence type="ECO:0000313" key="2">
    <source>
        <dbReference type="Proteomes" id="UP001175228"/>
    </source>
</evidence>
<dbReference type="EMBL" id="JAUEPU010000010">
    <property type="protein sequence ID" value="KAK0498941.1"/>
    <property type="molecule type" value="Genomic_DNA"/>
</dbReference>
<organism evidence="1 2">
    <name type="scientific">Armillaria luteobubalina</name>
    <dbReference type="NCBI Taxonomy" id="153913"/>
    <lineage>
        <taxon>Eukaryota</taxon>
        <taxon>Fungi</taxon>
        <taxon>Dikarya</taxon>
        <taxon>Basidiomycota</taxon>
        <taxon>Agaricomycotina</taxon>
        <taxon>Agaricomycetes</taxon>
        <taxon>Agaricomycetidae</taxon>
        <taxon>Agaricales</taxon>
        <taxon>Marasmiineae</taxon>
        <taxon>Physalacriaceae</taxon>
        <taxon>Armillaria</taxon>
    </lineage>
</organism>
<protein>
    <submittedName>
        <fullName evidence="1">Uncharacterized protein</fullName>
    </submittedName>
</protein>
<dbReference type="Proteomes" id="UP001175228">
    <property type="component" value="Unassembled WGS sequence"/>
</dbReference>
<keyword evidence="2" id="KW-1185">Reference proteome</keyword>
<gene>
    <name evidence="1" type="ORF">EDD18DRAFT_1376347</name>
</gene>
<accession>A0AA39TRX1</accession>
<name>A0AA39TRX1_9AGAR</name>
<dbReference type="AlphaFoldDB" id="A0AA39TRX1"/>